<keyword evidence="8 13" id="KW-0548">Nucleotidyltransferase</keyword>
<dbReference type="EMBL" id="WHNX01000035">
    <property type="protein sequence ID" value="MPW27015.1"/>
    <property type="molecule type" value="Genomic_DNA"/>
</dbReference>
<evidence type="ECO:0000256" key="6">
    <source>
        <dbReference type="ARBA" id="ARBA00022679"/>
    </source>
</evidence>
<feature type="binding site" evidence="14">
    <location>
        <position position="237"/>
    </location>
    <ligand>
        <name>ATP</name>
        <dbReference type="ChEBI" id="CHEBI:30616"/>
    </ligand>
</feature>
<keyword evidence="5 13" id="KW-0963">Cytoplasm</keyword>
<name>A0A6A7KCE2_9FIRM</name>
<dbReference type="EC" id="2.7.7.87" evidence="3 13"/>
<dbReference type="GO" id="GO:0006450">
    <property type="term" value="P:regulation of translational fidelity"/>
    <property type="evidence" value="ECO:0007669"/>
    <property type="project" value="TreeGrafter"/>
</dbReference>
<evidence type="ECO:0000256" key="10">
    <source>
        <dbReference type="ARBA" id="ARBA00022840"/>
    </source>
</evidence>
<accession>A0A6A7KCE2</accession>
<evidence type="ECO:0000256" key="11">
    <source>
        <dbReference type="ARBA" id="ARBA00029774"/>
    </source>
</evidence>
<dbReference type="GO" id="GO:0000049">
    <property type="term" value="F:tRNA binding"/>
    <property type="evidence" value="ECO:0007669"/>
    <property type="project" value="TreeGrafter"/>
</dbReference>
<evidence type="ECO:0000256" key="3">
    <source>
        <dbReference type="ARBA" id="ARBA00012584"/>
    </source>
</evidence>
<evidence type="ECO:0000256" key="8">
    <source>
        <dbReference type="ARBA" id="ARBA00022695"/>
    </source>
</evidence>
<dbReference type="Pfam" id="PF01300">
    <property type="entry name" value="Sua5_yciO_yrdC"/>
    <property type="match status" value="1"/>
</dbReference>
<evidence type="ECO:0000256" key="7">
    <source>
        <dbReference type="ARBA" id="ARBA00022694"/>
    </source>
</evidence>
<dbReference type="Gene3D" id="3.40.50.11030">
    <property type="entry name" value="Threonylcarbamoyl-AMP synthase, C-terminal domain"/>
    <property type="match status" value="1"/>
</dbReference>
<dbReference type="GO" id="GO:0003725">
    <property type="term" value="F:double-stranded RNA binding"/>
    <property type="evidence" value="ECO:0007669"/>
    <property type="project" value="UniProtKB-UniRule"/>
</dbReference>
<feature type="binding site" evidence="14">
    <location>
        <position position="63"/>
    </location>
    <ligand>
        <name>ATP</name>
        <dbReference type="ChEBI" id="CHEBI:30616"/>
    </ligand>
</feature>
<dbReference type="GO" id="GO:0005737">
    <property type="term" value="C:cytoplasm"/>
    <property type="evidence" value="ECO:0007669"/>
    <property type="project" value="UniProtKB-SubCell"/>
</dbReference>
<organism evidence="16 17">
    <name type="scientific">Alkalibaculum sporogenes</name>
    <dbReference type="NCBI Taxonomy" id="2655001"/>
    <lineage>
        <taxon>Bacteria</taxon>
        <taxon>Bacillati</taxon>
        <taxon>Bacillota</taxon>
        <taxon>Clostridia</taxon>
        <taxon>Eubacteriales</taxon>
        <taxon>Eubacteriaceae</taxon>
        <taxon>Alkalibaculum</taxon>
    </lineage>
</organism>
<evidence type="ECO:0000256" key="12">
    <source>
        <dbReference type="ARBA" id="ARBA00048366"/>
    </source>
</evidence>
<evidence type="ECO:0000256" key="4">
    <source>
        <dbReference type="ARBA" id="ARBA00015492"/>
    </source>
</evidence>
<evidence type="ECO:0000256" key="1">
    <source>
        <dbReference type="ARBA" id="ARBA00004496"/>
    </source>
</evidence>
<sequence>MTKIFNISSDATETDKIKEAAGIILKNGTVAFPTETVYGLGANGLNEEAVKKVFTAKGRPSDNPLILHIADRQMLNDLVKEIPVNAILLIDKYWPGPLTLVFKKSKLIPDIITAGLDTVAIRMPSNNVALRLIQESKVPIAAPSANISGRPSTTKAQHVIDDLNGKVDGIIVSDDSTIGVESTVLDVSESIPILLRPGGITIEQLESVIGQVLVDKGIMHETEIVQAKSPGMKYKHYAPKAPLKIIKGDTPLVIKKINEISKEYQSQGKKVGVLATEDTKQSYYKDNIVISMGERSRPETVMLRLFDCLREFDKYNVDIILAEGFSEKGLELTISNRLNKAAGFDITEIE</sequence>
<evidence type="ECO:0000313" key="17">
    <source>
        <dbReference type="Proteomes" id="UP000440004"/>
    </source>
</evidence>
<dbReference type="RefSeq" id="WP_152806329.1">
    <property type="nucleotide sequence ID" value="NZ_WHNX01000035.1"/>
</dbReference>
<dbReference type="AlphaFoldDB" id="A0A6A7KCE2"/>
<dbReference type="GO" id="GO:0061710">
    <property type="term" value="F:L-threonylcarbamoyladenylate synthase"/>
    <property type="evidence" value="ECO:0007669"/>
    <property type="project" value="UniProtKB-EC"/>
</dbReference>
<dbReference type="NCBIfam" id="TIGR00057">
    <property type="entry name" value="L-threonylcarbamoyladenylate synthase"/>
    <property type="match status" value="1"/>
</dbReference>
<feature type="binding site" evidence="14">
    <location>
        <position position="196"/>
    </location>
    <ligand>
        <name>ATP</name>
        <dbReference type="ChEBI" id="CHEBI:30616"/>
    </ligand>
</feature>
<feature type="binding site" evidence="14">
    <location>
        <position position="122"/>
    </location>
    <ligand>
        <name>L-threonine</name>
        <dbReference type="ChEBI" id="CHEBI:57926"/>
    </ligand>
</feature>
<dbReference type="Gene3D" id="3.90.870.10">
    <property type="entry name" value="DHBP synthase"/>
    <property type="match status" value="1"/>
</dbReference>
<proteinExistence type="inferred from homology"/>
<dbReference type="InterPro" id="IPR050156">
    <property type="entry name" value="TC-AMP_synthase_SUA5"/>
</dbReference>
<evidence type="ECO:0000259" key="15">
    <source>
        <dbReference type="PROSITE" id="PS51163"/>
    </source>
</evidence>
<feature type="binding site" evidence="14">
    <location>
        <position position="144"/>
    </location>
    <ligand>
        <name>ATP</name>
        <dbReference type="ChEBI" id="CHEBI:30616"/>
    </ligand>
</feature>
<dbReference type="PROSITE" id="PS51163">
    <property type="entry name" value="YRDC"/>
    <property type="match status" value="1"/>
</dbReference>
<dbReference type="Pfam" id="PF03481">
    <property type="entry name" value="Sua5_C"/>
    <property type="match status" value="1"/>
</dbReference>
<dbReference type="SUPFAM" id="SSF55821">
    <property type="entry name" value="YrdC/RibB"/>
    <property type="match status" value="1"/>
</dbReference>
<feature type="binding site" evidence="14">
    <location>
        <position position="118"/>
    </location>
    <ligand>
        <name>ATP</name>
        <dbReference type="ChEBI" id="CHEBI:30616"/>
    </ligand>
</feature>
<reference evidence="16 17" key="1">
    <citation type="submission" date="2019-10" db="EMBL/GenBank/DDBJ databases">
        <title>Alkalibaculum tamaniensis sp.nov., a new alkaliphilic acetogen, isolated on methoxylated aromatics from a mud volcano.</title>
        <authorList>
            <person name="Khomyakova M.A."/>
            <person name="Merkel A.Y."/>
            <person name="Bonch-Osmolovskaya E.A."/>
            <person name="Slobodkin A.I."/>
        </authorList>
    </citation>
    <scope>NUCLEOTIDE SEQUENCE [LARGE SCALE GENOMIC DNA]</scope>
    <source>
        <strain evidence="16 17">M08DMB</strain>
    </source>
</reference>
<evidence type="ECO:0000256" key="5">
    <source>
        <dbReference type="ARBA" id="ARBA00022490"/>
    </source>
</evidence>
<keyword evidence="9 13" id="KW-0547">Nucleotide-binding</keyword>
<gene>
    <name evidence="16" type="ORF">GC105_14615</name>
</gene>
<comment type="function">
    <text evidence="13">Required for the formation of a threonylcarbamoyl group on adenosine at position 37 (t(6)A37) in tRNAs that read codons beginning with adenine.</text>
</comment>
<dbReference type="FunFam" id="3.40.50.11030:FF:000001">
    <property type="entry name" value="Threonylcarbamoyl-AMP synthase"/>
    <property type="match status" value="1"/>
</dbReference>
<keyword evidence="7 13" id="KW-0819">tRNA processing</keyword>
<keyword evidence="6 13" id="KW-0808">Transferase</keyword>
<dbReference type="InterPro" id="IPR038385">
    <property type="entry name" value="Sua5/YwlC_C"/>
</dbReference>
<dbReference type="InterPro" id="IPR017945">
    <property type="entry name" value="DHBP_synth_RibB-like_a/b_dom"/>
</dbReference>
<dbReference type="InterPro" id="IPR006070">
    <property type="entry name" value="Sua5-like_dom"/>
</dbReference>
<feature type="domain" description="YrdC-like" evidence="15">
    <location>
        <begin position="14"/>
        <end position="200"/>
    </location>
</feature>
<evidence type="ECO:0000313" key="16">
    <source>
        <dbReference type="EMBL" id="MPW27015.1"/>
    </source>
</evidence>
<keyword evidence="17" id="KW-1185">Reference proteome</keyword>
<feature type="binding site" evidence="14">
    <location>
        <position position="142"/>
    </location>
    <ligand>
        <name>L-threonine</name>
        <dbReference type="ChEBI" id="CHEBI:57926"/>
    </ligand>
</feature>
<dbReference type="InterPro" id="IPR005145">
    <property type="entry name" value="Sua5_C"/>
</dbReference>
<feature type="binding site" evidence="14">
    <location>
        <position position="59"/>
    </location>
    <ligand>
        <name>ATP</name>
        <dbReference type="ChEBI" id="CHEBI:30616"/>
    </ligand>
</feature>
<dbReference type="PANTHER" id="PTHR17490:SF16">
    <property type="entry name" value="THREONYLCARBAMOYL-AMP SYNTHASE"/>
    <property type="match status" value="1"/>
</dbReference>
<comment type="similarity">
    <text evidence="2 13">Belongs to the SUA5 family.</text>
</comment>
<dbReference type="PANTHER" id="PTHR17490">
    <property type="entry name" value="SUA5"/>
    <property type="match status" value="1"/>
</dbReference>
<feature type="binding site" evidence="14">
    <location>
        <position position="36"/>
    </location>
    <ligand>
        <name>L-threonine</name>
        <dbReference type="ChEBI" id="CHEBI:57926"/>
    </ligand>
</feature>
<comment type="catalytic activity">
    <reaction evidence="12 13">
        <text>L-threonine + hydrogencarbonate + ATP = L-threonylcarbamoyladenylate + diphosphate + H2O</text>
        <dbReference type="Rhea" id="RHEA:36407"/>
        <dbReference type="ChEBI" id="CHEBI:15377"/>
        <dbReference type="ChEBI" id="CHEBI:17544"/>
        <dbReference type="ChEBI" id="CHEBI:30616"/>
        <dbReference type="ChEBI" id="CHEBI:33019"/>
        <dbReference type="ChEBI" id="CHEBI:57926"/>
        <dbReference type="ChEBI" id="CHEBI:73682"/>
        <dbReference type="EC" id="2.7.7.87"/>
    </reaction>
</comment>
<dbReference type="InterPro" id="IPR010923">
    <property type="entry name" value="T(6)A37_SUA5"/>
</dbReference>
<comment type="subcellular location">
    <subcellularLocation>
        <location evidence="1 13">Cytoplasm</location>
    </subcellularLocation>
</comment>
<evidence type="ECO:0000256" key="14">
    <source>
        <dbReference type="PIRSR" id="PIRSR004930-1"/>
    </source>
</evidence>
<feature type="binding site" evidence="14">
    <location>
        <position position="152"/>
    </location>
    <ligand>
        <name>ATP</name>
        <dbReference type="ChEBI" id="CHEBI:30616"/>
    </ligand>
</feature>
<evidence type="ECO:0000256" key="2">
    <source>
        <dbReference type="ARBA" id="ARBA00007663"/>
    </source>
</evidence>
<feature type="binding site" evidence="14">
    <location>
        <position position="68"/>
    </location>
    <ligand>
        <name>L-threonine</name>
        <dbReference type="ChEBI" id="CHEBI:57926"/>
    </ligand>
</feature>
<evidence type="ECO:0000256" key="9">
    <source>
        <dbReference type="ARBA" id="ARBA00022741"/>
    </source>
</evidence>
<dbReference type="GO" id="GO:0005524">
    <property type="term" value="F:ATP binding"/>
    <property type="evidence" value="ECO:0007669"/>
    <property type="project" value="UniProtKB-UniRule"/>
</dbReference>
<evidence type="ECO:0000256" key="13">
    <source>
        <dbReference type="PIRNR" id="PIRNR004930"/>
    </source>
</evidence>
<dbReference type="PIRSF" id="PIRSF004930">
    <property type="entry name" value="Tln_factor_SUA5"/>
    <property type="match status" value="1"/>
</dbReference>
<protein>
    <recommendedName>
        <fullName evidence="4 13">Threonylcarbamoyl-AMP synthase</fullName>
        <shortName evidence="13">TC-AMP synthase</shortName>
        <ecNumber evidence="3 13">2.7.7.87</ecNumber>
    </recommendedName>
    <alternativeName>
        <fullName evidence="11 13">L-threonylcarbamoyladenylate synthase</fullName>
    </alternativeName>
</protein>
<keyword evidence="10 13" id="KW-0067">ATP-binding</keyword>
<dbReference type="Proteomes" id="UP000440004">
    <property type="component" value="Unassembled WGS sequence"/>
</dbReference>
<feature type="binding site" evidence="14">
    <location>
        <position position="182"/>
    </location>
    <ligand>
        <name>L-threonine</name>
        <dbReference type="ChEBI" id="CHEBI:57926"/>
    </ligand>
</feature>
<dbReference type="GO" id="GO:0008033">
    <property type="term" value="P:tRNA processing"/>
    <property type="evidence" value="ECO:0007669"/>
    <property type="project" value="UniProtKB-KW"/>
</dbReference>
<dbReference type="FunFam" id="3.90.870.10:FF:000008">
    <property type="entry name" value="Threonylcarbamoyl-AMP synthase"/>
    <property type="match status" value="1"/>
</dbReference>
<comment type="caution">
    <text evidence="16">The sequence shown here is derived from an EMBL/GenBank/DDBJ whole genome shotgun (WGS) entry which is preliminary data.</text>
</comment>